<accession>A0A0F9B156</accession>
<gene>
    <name evidence="1" type="ORF">LCGC14_2506330</name>
</gene>
<name>A0A0F9B156_9ZZZZ</name>
<proteinExistence type="predicted"/>
<dbReference type="AlphaFoldDB" id="A0A0F9B156"/>
<organism evidence="1">
    <name type="scientific">marine sediment metagenome</name>
    <dbReference type="NCBI Taxonomy" id="412755"/>
    <lineage>
        <taxon>unclassified sequences</taxon>
        <taxon>metagenomes</taxon>
        <taxon>ecological metagenomes</taxon>
    </lineage>
</organism>
<evidence type="ECO:0000313" key="1">
    <source>
        <dbReference type="EMBL" id="KKL15365.1"/>
    </source>
</evidence>
<comment type="caution">
    <text evidence="1">The sequence shown here is derived from an EMBL/GenBank/DDBJ whole genome shotgun (WGS) entry which is preliminary data.</text>
</comment>
<sequence length="230" mass="24317">MADARILTGTSSVTLGNSDQTPVDVRGTRDGAMFTAPWLTALALEGRCFGFNTGTGTAPDVLGSGYTNTKPDAHLAIPSGTTVIPVYIEVCWEDTDTDPAVMDCFAMLTTVVDTSLTATGVTIKNMRTDAPIKSLCTASAVVTTGTTPYTGNRLEFWRGTAGMVPDSYNSSTAQTSELNSRTTWSISKALVPPVFVGPSSLMVWASKTRDTSITGWITIIWAEVPSTSIV</sequence>
<dbReference type="EMBL" id="LAZR01040088">
    <property type="protein sequence ID" value="KKL15365.1"/>
    <property type="molecule type" value="Genomic_DNA"/>
</dbReference>
<protein>
    <submittedName>
        <fullName evidence="1">Uncharacterized protein</fullName>
    </submittedName>
</protein>
<reference evidence="1" key="1">
    <citation type="journal article" date="2015" name="Nature">
        <title>Complex archaea that bridge the gap between prokaryotes and eukaryotes.</title>
        <authorList>
            <person name="Spang A."/>
            <person name="Saw J.H."/>
            <person name="Jorgensen S.L."/>
            <person name="Zaremba-Niedzwiedzka K."/>
            <person name="Martijn J."/>
            <person name="Lind A.E."/>
            <person name="van Eijk R."/>
            <person name="Schleper C."/>
            <person name="Guy L."/>
            <person name="Ettema T.J."/>
        </authorList>
    </citation>
    <scope>NUCLEOTIDE SEQUENCE</scope>
</reference>